<dbReference type="Pfam" id="PF01503">
    <property type="entry name" value="PRA-PH"/>
    <property type="match status" value="1"/>
</dbReference>
<dbReference type="EMBL" id="FNAJ01000002">
    <property type="protein sequence ID" value="SDD64842.1"/>
    <property type="molecule type" value="Genomic_DNA"/>
</dbReference>
<evidence type="ECO:0000313" key="4">
    <source>
        <dbReference type="Proteomes" id="UP000321224"/>
    </source>
</evidence>
<dbReference type="Gene3D" id="1.10.3420.10">
    <property type="entry name" value="putative ntp pyrophosphohydrolase like domain"/>
    <property type="match status" value="1"/>
</dbReference>
<dbReference type="InterPro" id="IPR023292">
    <property type="entry name" value="NTP_PyroPHydrolase-like_dom_sf"/>
</dbReference>
<sequence>MSCDPYQDKVRQFHEATGQPAPDAPTMPDAATRVLRVRLMVEEVLEYAKASGVRVIATANVLESGRDVRVSQHPRQEPDLVAMAHENTDVLYVALGNAVAMGVPAQACFDEVAGANLRKAPGGKVTRREDGKVVKPEGWVPADVGAVLARRKG</sequence>
<dbReference type="RefSeq" id="WP_090487391.1">
    <property type="nucleotide sequence ID" value="NZ_BJVY01000063.1"/>
</dbReference>
<dbReference type="Proteomes" id="UP000198717">
    <property type="component" value="Unassembled WGS sequence"/>
</dbReference>
<evidence type="ECO:0000313" key="1">
    <source>
        <dbReference type="EMBL" id="GEL75190.1"/>
    </source>
</evidence>
<name>A0A511HNM5_9BACT</name>
<organism evidence="1 4">
    <name type="scientific">Myxococcus virescens</name>
    <dbReference type="NCBI Taxonomy" id="83456"/>
    <lineage>
        <taxon>Bacteria</taxon>
        <taxon>Pseudomonadati</taxon>
        <taxon>Myxococcota</taxon>
        <taxon>Myxococcia</taxon>
        <taxon>Myxococcales</taxon>
        <taxon>Cystobacterineae</taxon>
        <taxon>Myxococcaceae</taxon>
        <taxon>Myxococcus</taxon>
    </lineage>
</organism>
<gene>
    <name evidence="1" type="ORF">MVI01_69740</name>
    <name evidence="2" type="ORF">SAMN04488504_102115</name>
</gene>
<keyword evidence="3" id="KW-1185">Reference proteome</keyword>
<dbReference type="EMBL" id="BJVY01000063">
    <property type="protein sequence ID" value="GEL75190.1"/>
    <property type="molecule type" value="Genomic_DNA"/>
</dbReference>
<evidence type="ECO:0000313" key="2">
    <source>
        <dbReference type="EMBL" id="SDD64842.1"/>
    </source>
</evidence>
<dbReference type="AlphaFoldDB" id="A0A511HNM5"/>
<accession>A0A511HNM5</accession>
<proteinExistence type="predicted"/>
<reference evidence="1 4" key="2">
    <citation type="submission" date="2019-07" db="EMBL/GenBank/DDBJ databases">
        <title>Whole genome shotgun sequence of Myxococcus virescens NBRC 100334.</title>
        <authorList>
            <person name="Hosoyama A."/>
            <person name="Uohara A."/>
            <person name="Ohji S."/>
            <person name="Ichikawa N."/>
        </authorList>
    </citation>
    <scope>NUCLEOTIDE SEQUENCE [LARGE SCALE GENOMIC DNA]</scope>
    <source>
        <strain evidence="1 4">NBRC 100334</strain>
    </source>
</reference>
<protein>
    <submittedName>
        <fullName evidence="2">Predicted phosphohydrolase, Cof family, HAD superfamily</fullName>
    </submittedName>
</protein>
<evidence type="ECO:0000313" key="3">
    <source>
        <dbReference type="Proteomes" id="UP000198717"/>
    </source>
</evidence>
<dbReference type="InterPro" id="IPR021130">
    <property type="entry name" value="PRib-ATP_PPHydrolase-like"/>
</dbReference>
<reference evidence="2 3" key="1">
    <citation type="submission" date="2016-10" db="EMBL/GenBank/DDBJ databases">
        <authorList>
            <person name="Varghese N."/>
            <person name="Submissions S."/>
        </authorList>
    </citation>
    <scope>NUCLEOTIDE SEQUENCE [LARGE SCALE GENOMIC DNA]</scope>
    <source>
        <strain evidence="2 3">DSM 2260</strain>
    </source>
</reference>
<dbReference type="Proteomes" id="UP000321224">
    <property type="component" value="Unassembled WGS sequence"/>
</dbReference>
<comment type="caution">
    <text evidence="1">The sequence shown here is derived from an EMBL/GenBank/DDBJ whole genome shotgun (WGS) entry which is preliminary data.</text>
</comment>